<dbReference type="EMBL" id="CP019893">
    <property type="protein sequence ID" value="ARS91195.1"/>
    <property type="molecule type" value="Genomic_DNA"/>
</dbReference>
<feature type="transmembrane region" description="Helical" evidence="7">
    <location>
        <begin position="233"/>
        <end position="256"/>
    </location>
</feature>
<organism evidence="8 9">
    <name type="scientific">Natrarchaeobaculum aegyptiacum</name>
    <dbReference type="NCBI Taxonomy" id="745377"/>
    <lineage>
        <taxon>Archaea</taxon>
        <taxon>Methanobacteriati</taxon>
        <taxon>Methanobacteriota</taxon>
        <taxon>Stenosarchaea group</taxon>
        <taxon>Halobacteria</taxon>
        <taxon>Halobacteriales</taxon>
        <taxon>Natrialbaceae</taxon>
        <taxon>Natrarchaeobaculum</taxon>
    </lineage>
</organism>
<evidence type="ECO:0000256" key="5">
    <source>
        <dbReference type="ARBA" id="ARBA00022989"/>
    </source>
</evidence>
<accession>A0A2Z2HY12</accession>
<feature type="transmembrane region" description="Helical" evidence="7">
    <location>
        <begin position="568"/>
        <end position="592"/>
    </location>
</feature>
<evidence type="ECO:0000256" key="2">
    <source>
        <dbReference type="ARBA" id="ARBA00022448"/>
    </source>
</evidence>
<dbReference type="AlphaFoldDB" id="A0A2Z2HY12"/>
<keyword evidence="3" id="KW-1003">Cell membrane</keyword>
<dbReference type="KEGG" id="naj:B1756_16655"/>
<dbReference type="RefSeq" id="WP_086889563.1">
    <property type="nucleotide sequence ID" value="NZ_CP019893.1"/>
</dbReference>
<feature type="transmembrane region" description="Helical" evidence="7">
    <location>
        <begin position="415"/>
        <end position="433"/>
    </location>
</feature>
<gene>
    <name evidence="8" type="ORF">B1756_16655</name>
</gene>
<evidence type="ECO:0000313" key="9">
    <source>
        <dbReference type="Proteomes" id="UP000250088"/>
    </source>
</evidence>
<keyword evidence="4 7" id="KW-0812">Transmembrane</keyword>
<feature type="transmembrane region" description="Helical" evidence="7">
    <location>
        <begin position="46"/>
        <end position="65"/>
    </location>
</feature>
<feature type="transmembrane region" description="Helical" evidence="7">
    <location>
        <begin position="12"/>
        <end position="34"/>
    </location>
</feature>
<evidence type="ECO:0000256" key="6">
    <source>
        <dbReference type="ARBA" id="ARBA00023136"/>
    </source>
</evidence>
<feature type="transmembrane region" description="Helical" evidence="7">
    <location>
        <begin position="324"/>
        <end position="344"/>
    </location>
</feature>
<evidence type="ECO:0000256" key="4">
    <source>
        <dbReference type="ARBA" id="ARBA00022692"/>
    </source>
</evidence>
<feature type="transmembrane region" description="Helical" evidence="7">
    <location>
        <begin position="542"/>
        <end position="562"/>
    </location>
</feature>
<proteinExistence type="predicted"/>
<dbReference type="GO" id="GO:0005886">
    <property type="term" value="C:plasma membrane"/>
    <property type="evidence" value="ECO:0007669"/>
    <property type="project" value="UniProtKB-SubCell"/>
</dbReference>
<evidence type="ECO:0000256" key="3">
    <source>
        <dbReference type="ARBA" id="ARBA00022475"/>
    </source>
</evidence>
<dbReference type="PANTHER" id="PTHR30047:SF7">
    <property type="entry name" value="HIGH-AFFINITY CHOLINE TRANSPORT PROTEIN"/>
    <property type="match status" value="1"/>
</dbReference>
<dbReference type="PANTHER" id="PTHR30047">
    <property type="entry name" value="HIGH-AFFINITY CHOLINE TRANSPORT PROTEIN-RELATED"/>
    <property type="match status" value="1"/>
</dbReference>
<dbReference type="GeneID" id="32895738"/>
<keyword evidence="2" id="KW-0813">Transport</keyword>
<feature type="transmembrane region" description="Helical" evidence="7">
    <location>
        <begin position="440"/>
        <end position="459"/>
    </location>
</feature>
<evidence type="ECO:0000256" key="1">
    <source>
        <dbReference type="ARBA" id="ARBA00004651"/>
    </source>
</evidence>
<feature type="transmembrane region" description="Helical" evidence="7">
    <location>
        <begin position="351"/>
        <end position="369"/>
    </location>
</feature>
<dbReference type="Proteomes" id="UP000250088">
    <property type="component" value="Chromosome"/>
</dbReference>
<dbReference type="GO" id="GO:0022857">
    <property type="term" value="F:transmembrane transporter activity"/>
    <property type="evidence" value="ECO:0007669"/>
    <property type="project" value="InterPro"/>
</dbReference>
<sequence length="627" mass="66520">MGTQGVSAAERFLRKLLAPLCILSGTVVVSGFFFPEIVGDAVSGRAWLGISLTFFASGLTYLAVLPTDIDETAGTVEPEYLLRVRRVELTDTARAFLARQDPITFGIPVAAFVLFFLGQVLAPSETISTIDAAQIAVTTYGGLVFAGVMSIAVLFCLFLLLGPWGSIKLGGADAEPAYTYPVYFTMVFTAGIAAGIVFWGPAEALFHYETPPPYFDVDPASEGAAGAALTYALFHWGFTAWSVYIALGVPIAYYVYQRGAPLRVSAILTPFLGVDNLDSAWCRVVDLLAVFATIGGIATSIALVSEQFLTGIDFQWDVAFTTPGSVLFVAGLTIIFVVSAQSGVHRGIRRIAAVNVVLFGLFAALFFAVSPRAAVLESSSSAVGGYVANLVPMSLYLGDGWVADGWVADWTIWNWAWWLSWAPFAGLFLAALSRGRRIRTVVLTGFVATSLATMVWFLLLGSTAVHLQQTSVVDVLAAIGAHGGSEAVAGFPVFETVAISHLLMFVFMALIVVFMTTSADTSTLVVAVLATKREFAPTTGAIVFWGLFQGLVAVSVLVTGSAEILQAMAVLTGGPFAVLVCLALVGLVGTLLRRDRDRFPVVTALRTTVGGDTGDPGDDGDRRNDEP</sequence>
<comment type="subcellular location">
    <subcellularLocation>
        <location evidence="1">Cell membrane</location>
        <topology evidence="1">Multi-pass membrane protein</topology>
    </subcellularLocation>
</comment>
<feature type="transmembrane region" description="Helical" evidence="7">
    <location>
        <begin position="182"/>
        <end position="202"/>
    </location>
</feature>
<dbReference type="Pfam" id="PF02028">
    <property type="entry name" value="BCCT"/>
    <property type="match status" value="1"/>
</dbReference>
<feature type="transmembrane region" description="Helical" evidence="7">
    <location>
        <begin position="284"/>
        <end position="304"/>
    </location>
</feature>
<name>A0A2Z2HY12_9EURY</name>
<evidence type="ECO:0000313" key="8">
    <source>
        <dbReference type="EMBL" id="ARS91195.1"/>
    </source>
</evidence>
<evidence type="ECO:0000256" key="7">
    <source>
        <dbReference type="SAM" id="Phobius"/>
    </source>
</evidence>
<dbReference type="OrthoDB" id="141573at2157"/>
<reference evidence="9" key="1">
    <citation type="submission" date="2017-02" db="EMBL/GenBank/DDBJ databases">
        <title>Natronthermophilus aegyptiacus gen. nov.,sp. nov., an aerobic, extremely halophilic alkalithermophilic archaeon isolated from the athalassohaline Wadi An Natrun, Egypt.</title>
        <authorList>
            <person name="Zhao B."/>
        </authorList>
    </citation>
    <scope>NUCLEOTIDE SEQUENCE [LARGE SCALE GENOMIC DNA]</scope>
    <source>
        <strain evidence="9">JW/NM-HA 15</strain>
    </source>
</reference>
<dbReference type="InterPro" id="IPR000060">
    <property type="entry name" value="BCCT_transptr"/>
</dbReference>
<keyword evidence="9" id="KW-1185">Reference proteome</keyword>
<protein>
    <submittedName>
        <fullName evidence="8">Glycine/betaine ABC transporter</fullName>
    </submittedName>
</protein>
<feature type="transmembrane region" description="Helical" evidence="7">
    <location>
        <begin position="142"/>
        <end position="161"/>
    </location>
</feature>
<feature type="transmembrane region" description="Helical" evidence="7">
    <location>
        <begin position="103"/>
        <end position="122"/>
    </location>
</feature>
<feature type="transmembrane region" description="Helical" evidence="7">
    <location>
        <begin position="502"/>
        <end position="530"/>
    </location>
</feature>
<keyword evidence="5 7" id="KW-1133">Transmembrane helix</keyword>
<keyword evidence="6 7" id="KW-0472">Membrane</keyword>